<protein>
    <submittedName>
        <fullName evidence="2">Uncharacterized protein</fullName>
    </submittedName>
</protein>
<feature type="compositionally biased region" description="Basic and acidic residues" evidence="1">
    <location>
        <begin position="32"/>
        <end position="41"/>
    </location>
</feature>
<evidence type="ECO:0000256" key="1">
    <source>
        <dbReference type="SAM" id="MobiDB-lite"/>
    </source>
</evidence>
<proteinExistence type="predicted"/>
<gene>
    <name evidence="2" type="ORF">Q604_UNBC11962G0001</name>
</gene>
<dbReference type="EMBL" id="AZMM01011962">
    <property type="protein sequence ID" value="ETJ33587.1"/>
    <property type="molecule type" value="Genomic_DNA"/>
</dbReference>
<evidence type="ECO:0000313" key="2">
    <source>
        <dbReference type="EMBL" id="ETJ33587.1"/>
    </source>
</evidence>
<feature type="non-terminal residue" evidence="2">
    <location>
        <position position="1"/>
    </location>
</feature>
<dbReference type="AlphaFoldDB" id="W1XTM2"/>
<sequence length="70" mass="7048">QSLGGGASGVPQQRPSTGHCLQASGPPATTDHGVRVCDPHMPDVPGGTVRASMDMSGRHDACPDSGPDLE</sequence>
<accession>W1XTM2</accession>
<organism evidence="2">
    <name type="scientific">human gut metagenome</name>
    <dbReference type="NCBI Taxonomy" id="408170"/>
    <lineage>
        <taxon>unclassified sequences</taxon>
        <taxon>metagenomes</taxon>
        <taxon>organismal metagenomes</taxon>
    </lineage>
</organism>
<feature type="non-terminal residue" evidence="2">
    <location>
        <position position="70"/>
    </location>
</feature>
<name>W1XTM2_9ZZZZ</name>
<reference evidence="2" key="1">
    <citation type="submission" date="2013-12" db="EMBL/GenBank/DDBJ databases">
        <title>A Varibaculum cambriense genome reconstructed from a premature infant gut community with otherwise low bacterial novelty that shifts toward anaerobic metabolism during the third week of life.</title>
        <authorList>
            <person name="Brown C.T."/>
            <person name="Sharon I."/>
            <person name="Thomas B.C."/>
            <person name="Castelle C.J."/>
            <person name="Morowitz M.J."/>
            <person name="Banfield J.F."/>
        </authorList>
    </citation>
    <scope>NUCLEOTIDE SEQUENCE</scope>
</reference>
<comment type="caution">
    <text evidence="2">The sequence shown here is derived from an EMBL/GenBank/DDBJ whole genome shotgun (WGS) entry which is preliminary data.</text>
</comment>
<feature type="region of interest" description="Disordered" evidence="1">
    <location>
        <begin position="1"/>
        <end position="70"/>
    </location>
</feature>